<organism evidence="1 2">
    <name type="scientific">Mucilaginibacter gossypiicola</name>
    <dbReference type="NCBI Taxonomy" id="551995"/>
    <lineage>
        <taxon>Bacteria</taxon>
        <taxon>Pseudomonadati</taxon>
        <taxon>Bacteroidota</taxon>
        <taxon>Sphingobacteriia</taxon>
        <taxon>Sphingobacteriales</taxon>
        <taxon>Sphingobacteriaceae</taxon>
        <taxon>Mucilaginibacter</taxon>
    </lineage>
</organism>
<dbReference type="RefSeq" id="WP_091206860.1">
    <property type="nucleotide sequence ID" value="NZ_FOCL01000001.1"/>
</dbReference>
<keyword evidence="2" id="KW-1185">Reference proteome</keyword>
<proteinExistence type="predicted"/>
<sequence length="136" mass="15796">MKKIYILVSAALTLMFSCQKQSIPIKHKLLYVDSTTVKIILTDDLPGYFNEVVLFEDLKIVKNIPGWADLKKGDTVFIKYNFKQKTPYSFIVSKLGRDDSFSMDNDFWLDFKGDSIIHNPPFIKYQQDTTHKSVTY</sequence>
<dbReference type="GO" id="GO:0003676">
    <property type="term" value="F:nucleic acid binding"/>
    <property type="evidence" value="ECO:0007669"/>
    <property type="project" value="InterPro"/>
</dbReference>
<reference evidence="2" key="1">
    <citation type="submission" date="2016-10" db="EMBL/GenBank/DDBJ databases">
        <authorList>
            <person name="Varghese N."/>
            <person name="Submissions S."/>
        </authorList>
    </citation>
    <scope>NUCLEOTIDE SEQUENCE [LARGE SCALE GENOMIC DNA]</scope>
    <source>
        <strain evidence="2">Gh-48</strain>
    </source>
</reference>
<dbReference type="PROSITE" id="PS51257">
    <property type="entry name" value="PROKAR_LIPOPROTEIN"/>
    <property type="match status" value="1"/>
</dbReference>
<evidence type="ECO:0000313" key="2">
    <source>
        <dbReference type="Proteomes" id="UP000198942"/>
    </source>
</evidence>
<dbReference type="PROSITE" id="PS00092">
    <property type="entry name" value="N6_MTASE"/>
    <property type="match status" value="1"/>
</dbReference>
<accession>A0A1H8A8R3</accession>
<dbReference type="InterPro" id="IPR002052">
    <property type="entry name" value="DNA_methylase_N6_adenine_CS"/>
</dbReference>
<dbReference type="GO" id="GO:0008168">
    <property type="term" value="F:methyltransferase activity"/>
    <property type="evidence" value="ECO:0007669"/>
    <property type="project" value="InterPro"/>
</dbReference>
<name>A0A1H8A8R3_9SPHI</name>
<evidence type="ECO:0000313" key="1">
    <source>
        <dbReference type="EMBL" id="SEM66179.1"/>
    </source>
</evidence>
<dbReference type="Proteomes" id="UP000198942">
    <property type="component" value="Unassembled WGS sequence"/>
</dbReference>
<dbReference type="EMBL" id="FOCL01000001">
    <property type="protein sequence ID" value="SEM66179.1"/>
    <property type="molecule type" value="Genomic_DNA"/>
</dbReference>
<dbReference type="GO" id="GO:0032259">
    <property type="term" value="P:methylation"/>
    <property type="evidence" value="ECO:0007669"/>
    <property type="project" value="InterPro"/>
</dbReference>
<protein>
    <submittedName>
        <fullName evidence="1">Uncharacterized protein</fullName>
    </submittedName>
</protein>
<gene>
    <name evidence="1" type="ORF">SAMN05192574_101379</name>
</gene>
<dbReference type="AlphaFoldDB" id="A0A1H8A8R3"/>